<dbReference type="RefSeq" id="XP_014175470.1">
    <property type="nucleotide sequence ID" value="XM_014319995.1"/>
</dbReference>
<evidence type="ECO:0000256" key="1">
    <source>
        <dbReference type="SAM" id="MobiDB-lite"/>
    </source>
</evidence>
<sequence length="654" mass="71875">MQSLFLSDVELGKKDDDHKTSKGGVSSVRMLVPTAARVHPRKFLKRLLFATIAGFVIYTFIRNIPSDVGVRDRRRPVYGQPATGFSAGAQVPLSEQDGDETRTGADGEDISVFTYNGPIDRLSRLFPSLRTLGSTRSSLLVNKHVLFVAASLKSTTALLPIACQMGSELRNHVQFAVVGRNEIDIEELEQMNGIDDSCRITFHGMSLLCSSPGNIELYMHPQVIVVDGTPAEELFLKRALAVYVKRAPTTIIELPEDGAKRFGWIAKLDSVSLTNWNSFSIDILIQAVPGASGSLIRLLKSLSRADFGSRAVPHLTIELPQKIDLPTQEYLATFQWPPLPEGDPPASRQLSLRHRIVSHGINERDSSVRFLESFWPADPKKSHVLVLSPQAELSEDFFHYVTYTLLEYRYSGLPKIEKQLFGISLELPSTAIDGTKFSPPTSLYGKGRSDREGSVPFLWQAPNSNAALFLGERWADLHGFVSELLTRQPAVGADGQPQPKLANKMFPSWLEYALQLCQARGYWMLYPSGTTAGALATIHNELYRPPEEYEKDVVSETEDDPTGGKILHGGGVADTEEASLGPSATLLDVLPETGGLPSFVELPLLTWEGKQATLRDVDVQAAEYARNLQLTVGGCAATELKNLPLGTLFCEQDA</sequence>
<dbReference type="InParanoid" id="F0XA98"/>
<keyword evidence="3" id="KW-1185">Reference proteome</keyword>
<dbReference type="OrthoDB" id="5397682at2759"/>
<feature type="region of interest" description="Disordered" evidence="1">
    <location>
        <begin position="81"/>
        <end position="107"/>
    </location>
</feature>
<evidence type="ECO:0000313" key="3">
    <source>
        <dbReference type="Proteomes" id="UP000007796"/>
    </source>
</evidence>
<dbReference type="HOGENOM" id="CLU_018583_0_0_1"/>
<dbReference type="EMBL" id="GL629735">
    <property type="protein sequence ID" value="EFX05988.1"/>
    <property type="molecule type" value="Genomic_DNA"/>
</dbReference>
<dbReference type="PANTHER" id="PTHR33604:SF3">
    <property type="entry name" value="OSJNBA0004B13.7 PROTEIN"/>
    <property type="match status" value="1"/>
</dbReference>
<dbReference type="STRING" id="655863.F0XA98"/>
<accession>F0XA98</accession>
<name>F0XA98_GROCL</name>
<dbReference type="eggNOG" id="ENOG502QPYF">
    <property type="taxonomic scope" value="Eukaryota"/>
</dbReference>
<dbReference type="PANTHER" id="PTHR33604">
    <property type="entry name" value="OSJNBA0004B13.7 PROTEIN"/>
    <property type="match status" value="1"/>
</dbReference>
<reference evidence="2 3" key="1">
    <citation type="journal article" date="2011" name="Proc. Natl. Acad. Sci. U.S.A.">
        <title>Genome and transcriptome analyses of the mountain pine beetle-fungal symbiont Grosmannia clavigera, a lodgepole pine pathogen.</title>
        <authorList>
            <person name="DiGuistini S."/>
            <person name="Wang Y."/>
            <person name="Liao N.Y."/>
            <person name="Taylor G."/>
            <person name="Tanguay P."/>
            <person name="Feau N."/>
            <person name="Henrissat B."/>
            <person name="Chan S.K."/>
            <person name="Hesse-Orce U."/>
            <person name="Alamouti S.M."/>
            <person name="Tsui C.K.M."/>
            <person name="Docking R.T."/>
            <person name="Levasseur A."/>
            <person name="Haridas S."/>
            <person name="Robertson G."/>
            <person name="Birol I."/>
            <person name="Holt R.A."/>
            <person name="Marra M.A."/>
            <person name="Hamelin R.C."/>
            <person name="Hirst M."/>
            <person name="Jones S.J.M."/>
            <person name="Bohlmann J."/>
            <person name="Breuil C."/>
        </authorList>
    </citation>
    <scope>NUCLEOTIDE SEQUENCE [LARGE SCALE GENOMIC DNA]</scope>
    <source>
        <strain evidence="3">kw1407 / UAMH 11150</strain>
    </source>
</reference>
<evidence type="ECO:0000313" key="2">
    <source>
        <dbReference type="EMBL" id="EFX05988.1"/>
    </source>
</evidence>
<protein>
    <recommendedName>
        <fullName evidence="4">Glycosyltransferase 2</fullName>
    </recommendedName>
</protein>
<proteinExistence type="predicted"/>
<dbReference type="AlphaFoldDB" id="F0XA98"/>
<dbReference type="GeneID" id="25977226"/>
<gene>
    <name evidence="2" type="ORF">CMQ_4057</name>
</gene>
<organism evidence="3">
    <name type="scientific">Grosmannia clavigera (strain kw1407 / UAMH 11150)</name>
    <name type="common">Blue stain fungus</name>
    <name type="synonym">Graphiocladiella clavigera</name>
    <dbReference type="NCBI Taxonomy" id="655863"/>
    <lineage>
        <taxon>Eukaryota</taxon>
        <taxon>Fungi</taxon>
        <taxon>Dikarya</taxon>
        <taxon>Ascomycota</taxon>
        <taxon>Pezizomycotina</taxon>
        <taxon>Sordariomycetes</taxon>
        <taxon>Sordariomycetidae</taxon>
        <taxon>Ophiostomatales</taxon>
        <taxon>Ophiostomataceae</taxon>
        <taxon>Leptographium</taxon>
    </lineage>
</organism>
<dbReference type="Proteomes" id="UP000007796">
    <property type="component" value="Unassembled WGS sequence"/>
</dbReference>
<evidence type="ECO:0008006" key="4">
    <source>
        <dbReference type="Google" id="ProtNLM"/>
    </source>
</evidence>